<sequence length="397" mass="43969">MRHQRQEGEVGEKPRRCRRRTREEPPVGGADTEPPSATPLTTALLSSKLRRELQDTWNLARMPGTRAAEPLAEELGAERAVDVPPFKVGTMEMYRRFPRQYDLFMRRHDCRAVHEYLGSLVSSLQQPPRSSGAGEDSAAAADAKRVVRVADFGCGTGRIASMLSRHPAVGALYCYDSETPMLRECLKNVVRSVAEARRETCGVCICPRATDHVAVDNHDNDNSALDTSAAAVCVGSTGVTAQSPAAVLLCVRPVSFGDVQRGFLSTHPSCHLVVCAWSLSYVMRAQWGEDRWHAAVDATLTALIGLLDTSGAAALVIIETLGTDTTEPRRNNTLPQRLEALYGFERRWVRTDYNFRDVAEAVMLTRFFFGESMARRMAAEERTALPECTGIWTLWRK</sequence>
<proteinExistence type="predicted"/>
<evidence type="ECO:0000313" key="3">
    <source>
        <dbReference type="Proteomes" id="UP000284403"/>
    </source>
</evidence>
<dbReference type="SUPFAM" id="SSF53335">
    <property type="entry name" value="S-adenosyl-L-methionine-dependent methyltransferases"/>
    <property type="match status" value="1"/>
</dbReference>
<evidence type="ECO:0008006" key="4">
    <source>
        <dbReference type="Google" id="ProtNLM"/>
    </source>
</evidence>
<dbReference type="GeneID" id="40319513"/>
<dbReference type="Gene3D" id="3.40.50.150">
    <property type="entry name" value="Vaccinia Virus protein VP39"/>
    <property type="match status" value="1"/>
</dbReference>
<dbReference type="InterPro" id="IPR029063">
    <property type="entry name" value="SAM-dependent_MTases_sf"/>
</dbReference>
<dbReference type="OrthoDB" id="10267437at2759"/>
<organism evidence="2 3">
    <name type="scientific">Trypanosoma conorhini</name>
    <dbReference type="NCBI Taxonomy" id="83891"/>
    <lineage>
        <taxon>Eukaryota</taxon>
        <taxon>Discoba</taxon>
        <taxon>Euglenozoa</taxon>
        <taxon>Kinetoplastea</taxon>
        <taxon>Metakinetoplastina</taxon>
        <taxon>Trypanosomatida</taxon>
        <taxon>Trypanosomatidae</taxon>
        <taxon>Trypanosoma</taxon>
    </lineage>
</organism>
<evidence type="ECO:0000313" key="2">
    <source>
        <dbReference type="EMBL" id="RNF14215.1"/>
    </source>
</evidence>
<evidence type="ECO:0000256" key="1">
    <source>
        <dbReference type="SAM" id="MobiDB-lite"/>
    </source>
</evidence>
<feature type="compositionally biased region" description="Basic and acidic residues" evidence="1">
    <location>
        <begin position="1"/>
        <end position="14"/>
    </location>
</feature>
<dbReference type="EMBL" id="MKKU01000373">
    <property type="protein sequence ID" value="RNF14215.1"/>
    <property type="molecule type" value="Genomic_DNA"/>
</dbReference>
<dbReference type="Proteomes" id="UP000284403">
    <property type="component" value="Unassembled WGS sequence"/>
</dbReference>
<dbReference type="AlphaFoldDB" id="A0A422P917"/>
<name>A0A422P917_9TRYP</name>
<protein>
    <recommendedName>
        <fullName evidence="4">Methyltransferase</fullName>
    </recommendedName>
</protein>
<gene>
    <name evidence="2" type="ORF">Tco025E_05902</name>
</gene>
<comment type="caution">
    <text evidence="2">The sequence shown here is derived from an EMBL/GenBank/DDBJ whole genome shotgun (WGS) entry which is preliminary data.</text>
</comment>
<keyword evidence="3" id="KW-1185">Reference proteome</keyword>
<dbReference type="RefSeq" id="XP_029227075.1">
    <property type="nucleotide sequence ID" value="XM_029372792.1"/>
</dbReference>
<accession>A0A422P917</accession>
<feature type="region of interest" description="Disordered" evidence="1">
    <location>
        <begin position="1"/>
        <end position="39"/>
    </location>
</feature>
<reference evidence="2 3" key="1">
    <citation type="journal article" date="2018" name="BMC Genomics">
        <title>Genomic comparison of Trypanosoma conorhini and Trypanosoma rangeli to Trypanosoma cruzi strains of high and low virulence.</title>
        <authorList>
            <person name="Bradwell K.R."/>
            <person name="Koparde V.N."/>
            <person name="Matveyev A.V."/>
            <person name="Serrano M.G."/>
            <person name="Alves J.M."/>
            <person name="Parikh H."/>
            <person name="Huang B."/>
            <person name="Lee V."/>
            <person name="Espinosa-Alvarez O."/>
            <person name="Ortiz P.A."/>
            <person name="Costa-Martins A.G."/>
            <person name="Teixeira M.M."/>
            <person name="Buck G.A."/>
        </authorList>
    </citation>
    <scope>NUCLEOTIDE SEQUENCE [LARGE SCALE GENOMIC DNA]</scope>
    <source>
        <strain evidence="2 3">025E</strain>
    </source>
</reference>